<dbReference type="AlphaFoldDB" id="A0AAV2HB95"/>
<gene>
    <name evidence="2" type="ORF">GSLYS_00005130001</name>
</gene>
<accession>A0AAV2HB95</accession>
<keyword evidence="1" id="KW-1133">Transmembrane helix</keyword>
<sequence length="650" mass="74602">MICKVKYLCLKRRIIKLFASGAVIITLMVIYQSYATTDLQSYVAFLAPSSVLDTSQACIHPALNINDPTMMRFYRNKKRVICRGDTDWIEVHNGTLLFSHQAVSDQVGFKCHYYPLIRGPGDDNISYGEPILNVEHGTPLVSDFFKINCISNVKGTRYTNIHAGVHHNRTIKGRLQKRKPPKDGLGLSIAFLGFDSMSRMSWLRRMPLTRKYMVETLKAIELESYNIVGDGTPAALFPILTGKHETELPDARRSANHSKSVDQFPWLWKDFQKHGYVTSWADAEVEIAPFNYRLKGFEHAPTDHFMRPFYLAVDPTYRSYSRYCHGSLPKHVVWLNWFRDIMYMYKRDPKFMVHFYTPLSHDDNNLITMADEDLQKMLEHLENDGCFNSTLLVIMADHGARFADVRRTLSGKLEERMPYVSFRFPPWFEDQYPDIVQNVRTNAHRLTTPFDIHETFKEVLRFTGGGVGNVKNRGISLFKEIPKSRTCAHGDVAPHWCACLSWHEVNPNSDIGKRVLQAAIDNINSFTAPYRSDCVELTIGKVTAVSKHMLREEVLRFSETTGDRGDKPVLSDAYVPLNKAIYQVTFFTEPGHGEFEITLEHLVNVDQITLNPKAISRINKYGTDPACILDKNREIRQFCYCNNQSLAKSR</sequence>
<dbReference type="CDD" id="cd16021">
    <property type="entry name" value="ALP_like"/>
    <property type="match status" value="1"/>
</dbReference>
<dbReference type="FunFam" id="3.40.720.10:FF:000017">
    <property type="entry name" value="Predicted protein"/>
    <property type="match status" value="1"/>
</dbReference>
<evidence type="ECO:0000313" key="2">
    <source>
        <dbReference type="EMBL" id="CAL1531005.1"/>
    </source>
</evidence>
<dbReference type="GO" id="GO:0005615">
    <property type="term" value="C:extracellular space"/>
    <property type="evidence" value="ECO:0007669"/>
    <property type="project" value="TreeGrafter"/>
</dbReference>
<dbReference type="Proteomes" id="UP001497497">
    <property type="component" value="Unassembled WGS sequence"/>
</dbReference>
<keyword evidence="1" id="KW-0472">Membrane</keyword>
<protein>
    <submittedName>
        <fullName evidence="2">Uncharacterized protein</fullName>
    </submittedName>
</protein>
<feature type="transmembrane region" description="Helical" evidence="1">
    <location>
        <begin position="14"/>
        <end position="34"/>
    </location>
</feature>
<name>A0AAV2HB95_LYMST</name>
<dbReference type="InterPro" id="IPR017850">
    <property type="entry name" value="Alkaline_phosphatase_core_sf"/>
</dbReference>
<evidence type="ECO:0000256" key="1">
    <source>
        <dbReference type="SAM" id="Phobius"/>
    </source>
</evidence>
<organism evidence="2 3">
    <name type="scientific">Lymnaea stagnalis</name>
    <name type="common">Great pond snail</name>
    <name type="synonym">Helix stagnalis</name>
    <dbReference type="NCBI Taxonomy" id="6523"/>
    <lineage>
        <taxon>Eukaryota</taxon>
        <taxon>Metazoa</taxon>
        <taxon>Spiralia</taxon>
        <taxon>Lophotrochozoa</taxon>
        <taxon>Mollusca</taxon>
        <taxon>Gastropoda</taxon>
        <taxon>Heterobranchia</taxon>
        <taxon>Euthyneura</taxon>
        <taxon>Panpulmonata</taxon>
        <taxon>Hygrophila</taxon>
        <taxon>Lymnaeoidea</taxon>
        <taxon>Lymnaeidae</taxon>
        <taxon>Lymnaea</taxon>
    </lineage>
</organism>
<dbReference type="Gene3D" id="3.40.720.10">
    <property type="entry name" value="Alkaline Phosphatase, subunit A"/>
    <property type="match status" value="1"/>
</dbReference>
<evidence type="ECO:0000313" key="3">
    <source>
        <dbReference type="Proteomes" id="UP001497497"/>
    </source>
</evidence>
<keyword evidence="1" id="KW-0812">Transmembrane</keyword>
<dbReference type="EMBL" id="CAXITT010000079">
    <property type="protein sequence ID" value="CAL1531005.1"/>
    <property type="molecule type" value="Genomic_DNA"/>
</dbReference>
<dbReference type="SUPFAM" id="SSF53649">
    <property type="entry name" value="Alkaline phosphatase-like"/>
    <property type="match status" value="1"/>
</dbReference>
<dbReference type="Pfam" id="PF02995">
    <property type="entry name" value="DUF229"/>
    <property type="match status" value="1"/>
</dbReference>
<dbReference type="PANTHER" id="PTHR10974:SF73">
    <property type="entry name" value="FI21235P1"/>
    <property type="match status" value="1"/>
</dbReference>
<dbReference type="InterPro" id="IPR004245">
    <property type="entry name" value="DUF229"/>
</dbReference>
<dbReference type="PANTHER" id="PTHR10974">
    <property type="entry name" value="FI08016P-RELATED"/>
    <property type="match status" value="1"/>
</dbReference>
<reference evidence="2 3" key="1">
    <citation type="submission" date="2024-04" db="EMBL/GenBank/DDBJ databases">
        <authorList>
            <consortium name="Genoscope - CEA"/>
            <person name="William W."/>
        </authorList>
    </citation>
    <scope>NUCLEOTIDE SEQUENCE [LARGE SCALE GENOMIC DNA]</scope>
</reference>
<proteinExistence type="predicted"/>
<keyword evidence="3" id="KW-1185">Reference proteome</keyword>
<comment type="caution">
    <text evidence="2">The sequence shown here is derived from an EMBL/GenBank/DDBJ whole genome shotgun (WGS) entry which is preliminary data.</text>
</comment>